<reference evidence="3 4" key="1">
    <citation type="journal article" date="2019" name="Int. J. Syst. Evol. Microbiol.">
        <title>The Global Catalogue of Microorganisms (GCM) 10K type strain sequencing project: providing services to taxonomists for standard genome sequencing and annotation.</title>
        <authorList>
            <consortium name="The Broad Institute Genomics Platform"/>
            <consortium name="The Broad Institute Genome Sequencing Center for Infectious Disease"/>
            <person name="Wu L."/>
            <person name="Ma J."/>
        </authorList>
    </citation>
    <scope>NUCLEOTIDE SEQUENCE [LARGE SCALE GENOMIC DNA]</scope>
    <source>
        <strain evidence="3 4">JCM 15089</strain>
    </source>
</reference>
<feature type="domain" description="DUF218" evidence="2">
    <location>
        <begin position="79"/>
        <end position="243"/>
    </location>
</feature>
<keyword evidence="1" id="KW-1133">Transmembrane helix</keyword>
<dbReference type="Pfam" id="PF02698">
    <property type="entry name" value="DUF218"/>
    <property type="match status" value="1"/>
</dbReference>
<proteinExistence type="predicted"/>
<dbReference type="InterPro" id="IPR051599">
    <property type="entry name" value="Cell_Envelope_Assoc"/>
</dbReference>
<feature type="transmembrane region" description="Helical" evidence="1">
    <location>
        <begin position="6"/>
        <end position="31"/>
    </location>
</feature>
<comment type="caution">
    <text evidence="3">The sequence shown here is derived from an EMBL/GenBank/DDBJ whole genome shotgun (WGS) entry which is preliminary data.</text>
</comment>
<evidence type="ECO:0000313" key="4">
    <source>
        <dbReference type="Proteomes" id="UP001499951"/>
    </source>
</evidence>
<dbReference type="EMBL" id="BAAADD010000001">
    <property type="protein sequence ID" value="GAA0558176.1"/>
    <property type="molecule type" value="Genomic_DNA"/>
</dbReference>
<dbReference type="CDD" id="cd06259">
    <property type="entry name" value="YdcF-like"/>
    <property type="match status" value="1"/>
</dbReference>
<sequence>MFYYLAQTFWFLCAPSHFAVWLVLAAAVLLYRNRVRAARRCAIASAAILIVAGFTPLSVWLMHPVENLYSRSTLPAHLDGILILGGGTDAEILTSRGAPNASYGLARLAAAASIARLHPEARVVFSGGPFPIGHWDSEAVAARKILIELGARPEQIVLEATSRNTWENFKNTKAIVKPKQDQRWVLVTSAFHMPRAMKIATKSNWPMIPWPSDYMTATSSQYAFREFPENLQRTDLAVHEGIGVLVYRLSGKAH</sequence>
<dbReference type="InterPro" id="IPR003848">
    <property type="entry name" value="DUF218"/>
</dbReference>
<name>A0ABN1E347_9PROT</name>
<keyword evidence="1" id="KW-0472">Membrane</keyword>
<dbReference type="RefSeq" id="WP_166930831.1">
    <property type="nucleotide sequence ID" value="NZ_BAAADD010000001.1"/>
</dbReference>
<evidence type="ECO:0000256" key="1">
    <source>
        <dbReference type="SAM" id="Phobius"/>
    </source>
</evidence>
<evidence type="ECO:0000259" key="2">
    <source>
        <dbReference type="Pfam" id="PF02698"/>
    </source>
</evidence>
<dbReference type="Proteomes" id="UP001499951">
    <property type="component" value="Unassembled WGS sequence"/>
</dbReference>
<evidence type="ECO:0000313" key="3">
    <source>
        <dbReference type="EMBL" id="GAA0558176.1"/>
    </source>
</evidence>
<dbReference type="PANTHER" id="PTHR30336:SF4">
    <property type="entry name" value="ENVELOPE BIOGENESIS FACTOR ELYC"/>
    <property type="match status" value="1"/>
</dbReference>
<accession>A0ABN1E347</accession>
<organism evidence="3 4">
    <name type="scientific">Rhizomicrobium electricum</name>
    <dbReference type="NCBI Taxonomy" id="480070"/>
    <lineage>
        <taxon>Bacteria</taxon>
        <taxon>Pseudomonadati</taxon>
        <taxon>Pseudomonadota</taxon>
        <taxon>Alphaproteobacteria</taxon>
        <taxon>Micropepsales</taxon>
        <taxon>Micropepsaceae</taxon>
        <taxon>Rhizomicrobium</taxon>
    </lineage>
</organism>
<keyword evidence="4" id="KW-1185">Reference proteome</keyword>
<dbReference type="PANTHER" id="PTHR30336">
    <property type="entry name" value="INNER MEMBRANE PROTEIN, PROBABLE PERMEASE"/>
    <property type="match status" value="1"/>
</dbReference>
<dbReference type="Gene3D" id="3.40.50.620">
    <property type="entry name" value="HUPs"/>
    <property type="match status" value="1"/>
</dbReference>
<keyword evidence="1" id="KW-0812">Transmembrane</keyword>
<feature type="transmembrane region" description="Helical" evidence="1">
    <location>
        <begin position="43"/>
        <end position="62"/>
    </location>
</feature>
<dbReference type="InterPro" id="IPR014729">
    <property type="entry name" value="Rossmann-like_a/b/a_fold"/>
</dbReference>
<protein>
    <submittedName>
        <fullName evidence="3">YdcF family protein</fullName>
    </submittedName>
</protein>
<gene>
    <name evidence="3" type="ORF">GCM10008942_03320</name>
</gene>